<dbReference type="InterPro" id="IPR032809">
    <property type="entry name" value="Put_HupE_UreJ"/>
</dbReference>
<feature type="transmembrane region" description="Helical" evidence="1">
    <location>
        <begin position="256"/>
        <end position="274"/>
    </location>
</feature>
<dbReference type="Proteomes" id="UP000306575">
    <property type="component" value="Unassembled WGS sequence"/>
</dbReference>
<evidence type="ECO:0000313" key="4">
    <source>
        <dbReference type="Proteomes" id="UP000306575"/>
    </source>
</evidence>
<accession>A0A4U7N5Z5</accession>
<feature type="transmembrane region" description="Helical" evidence="1">
    <location>
        <begin position="286"/>
        <end position="304"/>
    </location>
</feature>
<reference evidence="3 4" key="1">
    <citation type="submission" date="2019-04" db="EMBL/GenBank/DDBJ databases">
        <title>Genome sequence of Pelagicola litoralis CL-ES2.</title>
        <authorList>
            <person name="Cao J."/>
        </authorList>
    </citation>
    <scope>NUCLEOTIDE SEQUENCE [LARGE SCALE GENOMIC DNA]</scope>
    <source>
        <strain evidence="3 4">CL-ES2</strain>
    </source>
</reference>
<gene>
    <name evidence="3" type="ORF">FAP39_07250</name>
</gene>
<organism evidence="3 4">
    <name type="scientific">Shimia litoralis</name>
    <dbReference type="NCBI Taxonomy" id="420403"/>
    <lineage>
        <taxon>Bacteria</taxon>
        <taxon>Pseudomonadati</taxon>
        <taxon>Pseudomonadota</taxon>
        <taxon>Alphaproteobacteria</taxon>
        <taxon>Rhodobacterales</taxon>
        <taxon>Roseobacteraceae</taxon>
    </lineage>
</organism>
<keyword evidence="2" id="KW-0732">Signal</keyword>
<dbReference type="OrthoDB" id="9808870at2"/>
<sequence length="373" mass="40336">MLRRCLALWIACLSMAITVPANAHEINPTIGDLTVVDGQVTLQLRVNAEVFLAGIDLDKVSDTDLVADTSDYVTLRTLSQDALKSQLWDARQIFEDGIVISTQSGRLALEISDILVSETGDVELPRLSRITLMSQIPSGSRDIMVSWPKGFGALILRQQGVDDPYTGYLAGGDSSPAITVQGGDALGPWASFASYVPVGFDHILPKGLDHILFVLGLFFLSLKLRTLLWQVSAFTLAHTVTLAMGALGWVSVPASIVEPLIAASIVYIAVENILGEGLSRWRPFVVFGFGLLHGLGFASVLGEFGLPADQFIPALIGFNVGVELGQLTVIVLAFATVGYWFGAKPWYRARIAIPMSAGIAMVGAYWFFERVFF</sequence>
<evidence type="ECO:0000313" key="3">
    <source>
        <dbReference type="EMBL" id="TKZ21279.1"/>
    </source>
</evidence>
<feature type="chain" id="PRO_5020547387" evidence="2">
    <location>
        <begin position="24"/>
        <end position="373"/>
    </location>
</feature>
<feature type="transmembrane region" description="Helical" evidence="1">
    <location>
        <begin position="324"/>
        <end position="342"/>
    </location>
</feature>
<dbReference type="AlphaFoldDB" id="A0A4U7N5Z5"/>
<proteinExistence type="predicted"/>
<name>A0A4U7N5Z5_9RHOB</name>
<keyword evidence="1" id="KW-0812">Transmembrane</keyword>
<feature type="transmembrane region" description="Helical" evidence="1">
    <location>
        <begin position="349"/>
        <end position="368"/>
    </location>
</feature>
<keyword evidence="1" id="KW-1133">Transmembrane helix</keyword>
<dbReference type="EMBL" id="SULI01000006">
    <property type="protein sequence ID" value="TKZ21279.1"/>
    <property type="molecule type" value="Genomic_DNA"/>
</dbReference>
<comment type="caution">
    <text evidence="3">The sequence shown here is derived from an EMBL/GenBank/DDBJ whole genome shotgun (WGS) entry which is preliminary data.</text>
</comment>
<evidence type="ECO:0000256" key="1">
    <source>
        <dbReference type="SAM" id="Phobius"/>
    </source>
</evidence>
<feature type="signal peptide" evidence="2">
    <location>
        <begin position="1"/>
        <end position="23"/>
    </location>
</feature>
<keyword evidence="4" id="KW-1185">Reference proteome</keyword>
<protein>
    <submittedName>
        <fullName evidence="3">HupE/UreJ family protein</fullName>
    </submittedName>
</protein>
<evidence type="ECO:0000256" key="2">
    <source>
        <dbReference type="SAM" id="SignalP"/>
    </source>
</evidence>
<keyword evidence="1" id="KW-0472">Membrane</keyword>
<dbReference type="Pfam" id="PF13795">
    <property type="entry name" value="HupE_UreJ_2"/>
    <property type="match status" value="1"/>
</dbReference>